<dbReference type="InterPro" id="IPR036619">
    <property type="entry name" value="NinB_sf"/>
</dbReference>
<dbReference type="Proteomes" id="UP000503162">
    <property type="component" value="Chromosome"/>
</dbReference>
<dbReference type="KEGG" id="hcz:G9Q37_05375"/>
<evidence type="ECO:0000313" key="1">
    <source>
        <dbReference type="EMBL" id="QIM54670.1"/>
    </source>
</evidence>
<dbReference type="Gene3D" id="1.10.3790.10">
    <property type="entry name" value="NinB"/>
    <property type="match status" value="1"/>
</dbReference>
<gene>
    <name evidence="1" type="ORF">G9Q37_05375</name>
</gene>
<keyword evidence="2" id="KW-1185">Reference proteome</keyword>
<proteinExistence type="predicted"/>
<evidence type="ECO:0000313" key="2">
    <source>
        <dbReference type="Proteomes" id="UP000503162"/>
    </source>
</evidence>
<dbReference type="AlphaFoldDB" id="A0A6G8INW6"/>
<dbReference type="SUPFAM" id="SSF103370">
    <property type="entry name" value="NinB"/>
    <property type="match status" value="1"/>
</dbReference>
<sequence>MWEPVQAHKALNATIWPTLKAMLIAGHRMVVEVKPETRSLAQNRRLWSMLTDISEQVDWHGRKLTPEDWKHLFTASLRKLDVVPNLDGSGFVALGLSTSSMTKREMSDMQTLMEAFGAERGVMFRAWEEA</sequence>
<organism evidence="1 2">
    <name type="scientific">Hydrogenophaga crocea</name>
    <dbReference type="NCBI Taxonomy" id="2716225"/>
    <lineage>
        <taxon>Bacteria</taxon>
        <taxon>Pseudomonadati</taxon>
        <taxon>Pseudomonadota</taxon>
        <taxon>Betaproteobacteria</taxon>
        <taxon>Burkholderiales</taxon>
        <taxon>Comamonadaceae</taxon>
        <taxon>Hydrogenophaga</taxon>
    </lineage>
</organism>
<accession>A0A6G8INW6</accession>
<dbReference type="Pfam" id="PF05772">
    <property type="entry name" value="NinB"/>
    <property type="match status" value="1"/>
</dbReference>
<name>A0A6G8INW6_9BURK</name>
<dbReference type="InterPro" id="IPR008711">
    <property type="entry name" value="Recombinase_NinB"/>
</dbReference>
<protein>
    <submittedName>
        <fullName evidence="1">Recombination protein NinB</fullName>
    </submittedName>
</protein>
<reference evidence="1 2" key="1">
    <citation type="submission" date="2020-03" db="EMBL/GenBank/DDBJ databases">
        <title>Hydrogenophaga sp. nov. isolated from cyanobacterial mat.</title>
        <authorList>
            <person name="Thorat V."/>
            <person name="Kirdat K."/>
            <person name="Tiwarekar B."/>
            <person name="Costa E.D."/>
            <person name="Yadav A."/>
        </authorList>
    </citation>
    <scope>NUCLEOTIDE SEQUENCE [LARGE SCALE GENOMIC DNA]</scope>
    <source>
        <strain evidence="1 2">BA0156</strain>
    </source>
</reference>
<dbReference type="EMBL" id="CP049989">
    <property type="protein sequence ID" value="QIM54670.1"/>
    <property type="molecule type" value="Genomic_DNA"/>
</dbReference>